<accession>D7MW10</accession>
<keyword evidence="2" id="KW-1185">Reference proteome</keyword>
<evidence type="ECO:0000313" key="2">
    <source>
        <dbReference type="Proteomes" id="UP000008694"/>
    </source>
</evidence>
<dbReference type="HOGENOM" id="CLU_1596761_0_0_1"/>
<dbReference type="STRING" id="81972.D7MW10"/>
<protein>
    <submittedName>
        <fullName evidence="1">Uncharacterized protein</fullName>
    </submittedName>
</protein>
<reference evidence="2" key="1">
    <citation type="journal article" date="2011" name="Nat. Genet.">
        <title>The Arabidopsis lyrata genome sequence and the basis of rapid genome size change.</title>
        <authorList>
            <person name="Hu T.T."/>
            <person name="Pattyn P."/>
            <person name="Bakker E.G."/>
            <person name="Cao J."/>
            <person name="Cheng J.-F."/>
            <person name="Clark R.M."/>
            <person name="Fahlgren N."/>
            <person name="Fawcett J.A."/>
            <person name="Grimwood J."/>
            <person name="Gundlach H."/>
            <person name="Haberer G."/>
            <person name="Hollister J.D."/>
            <person name="Ossowski S."/>
            <person name="Ottilar R.P."/>
            <person name="Salamov A.A."/>
            <person name="Schneeberger K."/>
            <person name="Spannagl M."/>
            <person name="Wang X."/>
            <person name="Yang L."/>
            <person name="Nasrallah M.E."/>
            <person name="Bergelson J."/>
            <person name="Carrington J.C."/>
            <person name="Gaut B.S."/>
            <person name="Schmutz J."/>
            <person name="Mayer K.F.X."/>
            <person name="Van de Peer Y."/>
            <person name="Grigoriev I.V."/>
            <person name="Nordborg M."/>
            <person name="Weigel D."/>
            <person name="Guo Y.-L."/>
        </authorList>
    </citation>
    <scope>NUCLEOTIDE SEQUENCE [LARGE SCALE GENOMIC DNA]</scope>
    <source>
        <strain evidence="2">cv. MN47</strain>
    </source>
</reference>
<dbReference type="eggNOG" id="KOG0243">
    <property type="taxonomic scope" value="Eukaryota"/>
</dbReference>
<dbReference type="AlphaFoldDB" id="D7MW10"/>
<name>D7MW10_ARALL</name>
<dbReference type="Proteomes" id="UP000008694">
    <property type="component" value="Unassembled WGS sequence"/>
</dbReference>
<sequence>MARLPIAWRKAYRPNQIFITAAQSIVVSIERKKKHKAAVHISRFTTGSAECSSVAQGKLEYACLEEVSALTTSSACSIDEFLASGDETTVSLFDELQSTLSSHQGEMVLFARELRQRFHTTMEQTQEMFEYTSMFFQKLMEESKNSESRVAEANNSYIKQNFLFSED</sequence>
<proteinExistence type="predicted"/>
<gene>
    <name evidence="1" type="ORF">ARALYDRAFT_920782</name>
</gene>
<dbReference type="Gramene" id="scaffold_5300007.1">
    <property type="protein sequence ID" value="scaffold_5300007.1"/>
    <property type="gene ID" value="scaffold_5300007.1"/>
</dbReference>
<dbReference type="EMBL" id="GL348756">
    <property type="protein sequence ID" value="EFH39277.1"/>
    <property type="molecule type" value="Genomic_DNA"/>
</dbReference>
<organism evidence="2">
    <name type="scientific">Arabidopsis lyrata subsp. lyrata</name>
    <name type="common">Lyre-leaved rock-cress</name>
    <dbReference type="NCBI Taxonomy" id="81972"/>
    <lineage>
        <taxon>Eukaryota</taxon>
        <taxon>Viridiplantae</taxon>
        <taxon>Streptophyta</taxon>
        <taxon>Embryophyta</taxon>
        <taxon>Tracheophyta</taxon>
        <taxon>Spermatophyta</taxon>
        <taxon>Magnoliopsida</taxon>
        <taxon>eudicotyledons</taxon>
        <taxon>Gunneridae</taxon>
        <taxon>Pentapetalae</taxon>
        <taxon>rosids</taxon>
        <taxon>malvids</taxon>
        <taxon>Brassicales</taxon>
        <taxon>Brassicaceae</taxon>
        <taxon>Camelineae</taxon>
        <taxon>Arabidopsis</taxon>
    </lineage>
</organism>
<evidence type="ECO:0000313" key="1">
    <source>
        <dbReference type="EMBL" id="EFH39277.1"/>
    </source>
</evidence>